<evidence type="ECO:0000256" key="3">
    <source>
        <dbReference type="ARBA" id="ARBA00023015"/>
    </source>
</evidence>
<keyword evidence="4" id="KW-0010">Activator</keyword>
<evidence type="ECO:0000259" key="6">
    <source>
        <dbReference type="PROSITE" id="PS51094"/>
    </source>
</evidence>
<keyword evidence="10" id="KW-1185">Reference proteome</keyword>
<organism evidence="9 10">
    <name type="scientific">Natronobacillus azotifigens</name>
    <dbReference type="NCBI Taxonomy" id="472978"/>
    <lineage>
        <taxon>Bacteria</taxon>
        <taxon>Bacillati</taxon>
        <taxon>Bacillota</taxon>
        <taxon>Bacilli</taxon>
        <taxon>Bacillales</taxon>
        <taxon>Bacillaceae</taxon>
        <taxon>Natronobacillus</taxon>
    </lineage>
</organism>
<dbReference type="Pfam" id="PF05043">
    <property type="entry name" value="Mga"/>
    <property type="match status" value="1"/>
</dbReference>
<feature type="domain" description="PRD" evidence="8">
    <location>
        <begin position="185"/>
        <end position="290"/>
    </location>
</feature>
<dbReference type="Pfam" id="PF08279">
    <property type="entry name" value="HTH_11"/>
    <property type="match status" value="1"/>
</dbReference>
<dbReference type="InterPro" id="IPR013011">
    <property type="entry name" value="PTS_EIIB_2"/>
</dbReference>
<evidence type="ECO:0000256" key="1">
    <source>
        <dbReference type="ARBA" id="ARBA00022679"/>
    </source>
</evidence>
<dbReference type="PROSITE" id="PS51099">
    <property type="entry name" value="PTS_EIIB_TYPE_2"/>
    <property type="match status" value="1"/>
</dbReference>
<dbReference type="InterPro" id="IPR002178">
    <property type="entry name" value="PTS_EIIA_type-2_dom"/>
</dbReference>
<dbReference type="PANTHER" id="PTHR30185">
    <property type="entry name" value="CRYPTIC BETA-GLUCOSIDE BGL OPERON ANTITERMINATOR"/>
    <property type="match status" value="1"/>
</dbReference>
<feature type="domain" description="PRD" evidence="8">
    <location>
        <begin position="297"/>
        <end position="404"/>
    </location>
</feature>
<dbReference type="RefSeq" id="WP_268778393.1">
    <property type="nucleotide sequence ID" value="NZ_JAPRAT010000001.1"/>
</dbReference>
<dbReference type="SUPFAM" id="SSF63520">
    <property type="entry name" value="PTS-regulatory domain, PRD"/>
    <property type="match status" value="2"/>
</dbReference>
<dbReference type="Gene3D" id="3.40.50.2300">
    <property type="match status" value="1"/>
</dbReference>
<evidence type="ECO:0000259" key="8">
    <source>
        <dbReference type="PROSITE" id="PS51372"/>
    </source>
</evidence>
<keyword evidence="2" id="KW-0677">Repeat</keyword>
<reference evidence="9" key="1">
    <citation type="submission" date="2022-11" db="EMBL/GenBank/DDBJ databases">
        <title>WGS of Natronobacillus azotifigens 24KS-1, an anaerobic diazotrophic haloalkaliphile from soda-rich habitats.</title>
        <authorList>
            <person name="Sorokin D.Y."/>
            <person name="Merkel A.Y."/>
        </authorList>
    </citation>
    <scope>NUCLEOTIDE SEQUENCE</scope>
    <source>
        <strain evidence="9">24KS-1</strain>
    </source>
</reference>
<dbReference type="InterPro" id="IPR036388">
    <property type="entry name" value="WH-like_DNA-bd_sf"/>
</dbReference>
<dbReference type="InterPro" id="IPR013196">
    <property type="entry name" value="HTH_11"/>
</dbReference>
<dbReference type="InterPro" id="IPR036390">
    <property type="entry name" value="WH_DNA-bd_sf"/>
</dbReference>
<proteinExistence type="predicted"/>
<dbReference type="GO" id="GO:0006355">
    <property type="term" value="P:regulation of DNA-templated transcription"/>
    <property type="evidence" value="ECO:0007669"/>
    <property type="project" value="InterPro"/>
</dbReference>
<dbReference type="InterPro" id="IPR007737">
    <property type="entry name" value="Mga_HTH"/>
</dbReference>
<evidence type="ECO:0000256" key="4">
    <source>
        <dbReference type="ARBA" id="ARBA00023159"/>
    </source>
</evidence>
<dbReference type="GO" id="GO:0009401">
    <property type="term" value="P:phosphoenolpyruvate-dependent sugar phosphotransferase system"/>
    <property type="evidence" value="ECO:0007669"/>
    <property type="project" value="InterPro"/>
</dbReference>
<dbReference type="InterPro" id="IPR011608">
    <property type="entry name" value="PRD"/>
</dbReference>
<keyword evidence="1" id="KW-0808">Transferase</keyword>
<dbReference type="PROSITE" id="PS51094">
    <property type="entry name" value="PTS_EIIA_TYPE_2"/>
    <property type="match status" value="1"/>
</dbReference>
<dbReference type="Pfam" id="PF00359">
    <property type="entry name" value="PTS_EIIA_2"/>
    <property type="match status" value="1"/>
</dbReference>
<dbReference type="InterPro" id="IPR036095">
    <property type="entry name" value="PTS_EIIB-like_sf"/>
</dbReference>
<evidence type="ECO:0000259" key="7">
    <source>
        <dbReference type="PROSITE" id="PS51099"/>
    </source>
</evidence>
<evidence type="ECO:0000256" key="2">
    <source>
        <dbReference type="ARBA" id="ARBA00022737"/>
    </source>
</evidence>
<dbReference type="SUPFAM" id="SSF52794">
    <property type="entry name" value="PTS system IIB component-like"/>
    <property type="match status" value="1"/>
</dbReference>
<gene>
    <name evidence="9" type="ORF">OWO01_00160</name>
</gene>
<feature type="domain" description="PTS EIIB type-2" evidence="7">
    <location>
        <begin position="408"/>
        <end position="499"/>
    </location>
</feature>
<dbReference type="GO" id="GO:0008982">
    <property type="term" value="F:protein-N(PI)-phosphohistidine-sugar phosphotransferase activity"/>
    <property type="evidence" value="ECO:0007669"/>
    <property type="project" value="InterPro"/>
</dbReference>
<dbReference type="PANTHER" id="PTHR30185:SF13">
    <property type="entry name" value="LICABCH OPERON REGULATOR-RELATED"/>
    <property type="match status" value="1"/>
</dbReference>
<dbReference type="EMBL" id="JAPRAT010000001">
    <property type="protein sequence ID" value="MCZ0701622.1"/>
    <property type="molecule type" value="Genomic_DNA"/>
</dbReference>
<evidence type="ECO:0000256" key="5">
    <source>
        <dbReference type="ARBA" id="ARBA00023163"/>
    </source>
</evidence>
<dbReference type="Gene3D" id="1.10.10.10">
    <property type="entry name" value="Winged helix-like DNA-binding domain superfamily/Winged helix DNA-binding domain"/>
    <property type="match status" value="2"/>
</dbReference>
<name>A0A9J6R8E6_9BACI</name>
<dbReference type="CDD" id="cd05568">
    <property type="entry name" value="PTS_IIB_bgl_like"/>
    <property type="match status" value="1"/>
</dbReference>
<accession>A0A9J6R8E6</accession>
<dbReference type="PROSITE" id="PS51372">
    <property type="entry name" value="PRD_2"/>
    <property type="match status" value="2"/>
</dbReference>
<dbReference type="Gene3D" id="3.40.930.10">
    <property type="entry name" value="Mannitol-specific EII, Chain A"/>
    <property type="match status" value="1"/>
</dbReference>
<dbReference type="SUPFAM" id="SSF55804">
    <property type="entry name" value="Phoshotransferase/anion transport protein"/>
    <property type="match status" value="1"/>
</dbReference>
<dbReference type="AlphaFoldDB" id="A0A9J6R8E6"/>
<dbReference type="InterPro" id="IPR050661">
    <property type="entry name" value="BglG_antiterminators"/>
</dbReference>
<dbReference type="Proteomes" id="UP001084197">
    <property type="component" value="Unassembled WGS sequence"/>
</dbReference>
<dbReference type="InterPro" id="IPR016152">
    <property type="entry name" value="PTrfase/Anion_transptr"/>
</dbReference>
<protein>
    <submittedName>
        <fullName evidence="9">BglG family transcription antiterminator</fullName>
    </submittedName>
</protein>
<keyword evidence="5" id="KW-0804">Transcription</keyword>
<comment type="caution">
    <text evidence="9">The sequence shown here is derived from an EMBL/GenBank/DDBJ whole genome shotgun (WGS) entry which is preliminary data.</text>
</comment>
<dbReference type="Pfam" id="PF00874">
    <property type="entry name" value="PRD"/>
    <property type="match status" value="2"/>
</dbReference>
<evidence type="ECO:0000313" key="10">
    <source>
        <dbReference type="Proteomes" id="UP001084197"/>
    </source>
</evidence>
<evidence type="ECO:0000313" key="9">
    <source>
        <dbReference type="EMBL" id="MCZ0701622.1"/>
    </source>
</evidence>
<keyword evidence="3" id="KW-0805">Transcription regulation</keyword>
<dbReference type="SUPFAM" id="SSF46785">
    <property type="entry name" value="Winged helix' DNA-binding domain"/>
    <property type="match status" value="1"/>
</dbReference>
<feature type="domain" description="PTS EIIA type-2" evidence="6">
    <location>
        <begin position="501"/>
        <end position="640"/>
    </location>
</feature>
<sequence>MNTRQEHILKELIGKQSPVTGEQLAKLIQVTSRTIRNDIKEIDKLLEIKNAGATITSIRGQGYQLDVTDEVKFKHFIREVVEVDETVPIEPEDRVHYLVKTFLLSSTYLKIEDLADELFVSRSTLQNDLKDVKVILNKYQLQLSKRPNYGLILTGKEKQKRYAISEILFRRTTVIVDKFNQEEWLLPNEQMDLIHQIVLQQLKVVQLNLSDIALNNLVVHIAIACRRIKSQQYVELVNQDENDILKKKEYDVARSIIHEIELSLGISFPTVEISYVAMHLLGTKLFLNNDGTKLRNSFDKDILITVHKMIKRVEDQMQFGIVDDQELHAAIAIHLKPAIHRYKNHMNIRNPMLEAIKVNYPVAFEAGIIACQVIEEDFDISVDENEIGYIALHFGAAIERAKLQTKPKRCLIVCTTGLGSSQLLLYKMRAKFGSQLTIIGATELHNLSKYDQDTIDLIVSTVPLPESINIPHIVINTLLGANELEKIEEMLDSENSPVIERYLDENLIYLHLDLKTPQEVIEYLGNELIDKGYVDKGIIESVLAREQAASTSYGNLVAIPHPLEAQSDRTFWTLATLKKPIDWSGNKVQFVCLLHVANENKESLEPMYKNLIRFVDDRRMIDEILEEKNRDSVLKLLKRM</sequence>
<dbReference type="Gene3D" id="1.10.1790.10">
    <property type="entry name" value="PRD domain"/>
    <property type="match status" value="2"/>
</dbReference>
<dbReference type="InterPro" id="IPR036634">
    <property type="entry name" value="PRD_sf"/>
</dbReference>